<evidence type="ECO:0000256" key="2">
    <source>
        <dbReference type="ARBA" id="ARBA00004123"/>
    </source>
</evidence>
<evidence type="ECO:0000256" key="4">
    <source>
        <dbReference type="ARBA" id="ARBA00022722"/>
    </source>
</evidence>
<dbReference type="InterPro" id="IPR027806">
    <property type="entry name" value="HARBI1_dom"/>
</dbReference>
<evidence type="ECO:0000256" key="3">
    <source>
        <dbReference type="ARBA" id="ARBA00006958"/>
    </source>
</evidence>
<evidence type="ECO:0000259" key="8">
    <source>
        <dbReference type="Pfam" id="PF13359"/>
    </source>
</evidence>
<keyword evidence="4" id="KW-0540">Nuclease</keyword>
<name>A0A445IIW3_GLYSO</name>
<evidence type="ECO:0000259" key="9">
    <source>
        <dbReference type="Pfam" id="PF26138"/>
    </source>
</evidence>
<dbReference type="Pfam" id="PF13359">
    <property type="entry name" value="DDE_Tnp_4"/>
    <property type="match status" value="1"/>
</dbReference>
<dbReference type="PANTHER" id="PTHR22930:SF268">
    <property type="entry name" value="NUCLEASE HARBI1"/>
    <property type="match status" value="1"/>
</dbReference>
<evidence type="ECO:0000256" key="6">
    <source>
        <dbReference type="ARBA" id="ARBA00022801"/>
    </source>
</evidence>
<dbReference type="GO" id="GO:0004518">
    <property type="term" value="F:nuclease activity"/>
    <property type="evidence" value="ECO:0007669"/>
    <property type="project" value="UniProtKB-KW"/>
</dbReference>
<reference evidence="11 12" key="1">
    <citation type="submission" date="2018-09" db="EMBL/GenBank/DDBJ databases">
        <title>A high-quality reference genome of wild soybean provides a powerful tool to mine soybean genomes.</title>
        <authorList>
            <person name="Xie M."/>
            <person name="Chung C.Y.L."/>
            <person name="Li M.-W."/>
            <person name="Wong F.-L."/>
            <person name="Chan T.-F."/>
            <person name="Lam H.-M."/>
        </authorList>
    </citation>
    <scope>NUCLEOTIDE SEQUENCE [LARGE SCALE GENOMIC DNA]</scope>
    <source>
        <strain evidence="12">cv. W05</strain>
        <tissue evidence="11">Hypocotyl of etiolated seedlings</tissue>
    </source>
</reference>
<dbReference type="EMBL" id="QZWG01000015">
    <property type="protein sequence ID" value="RZB63302.1"/>
    <property type="molecule type" value="Genomic_DNA"/>
</dbReference>
<gene>
    <name evidence="11" type="ORF">D0Y65_026074</name>
    <name evidence="10" type="ORF">D0Y65_040098</name>
</gene>
<keyword evidence="5" id="KW-0479">Metal-binding</keyword>
<dbReference type="GO" id="GO:0046872">
    <property type="term" value="F:metal ion binding"/>
    <property type="evidence" value="ECO:0007669"/>
    <property type="project" value="UniProtKB-KW"/>
</dbReference>
<evidence type="ECO:0000256" key="1">
    <source>
        <dbReference type="ARBA" id="ARBA00001968"/>
    </source>
</evidence>
<keyword evidence="12" id="KW-1185">Reference proteome</keyword>
<dbReference type="GO" id="GO:0016787">
    <property type="term" value="F:hydrolase activity"/>
    <property type="evidence" value="ECO:0007669"/>
    <property type="project" value="UniProtKB-KW"/>
</dbReference>
<accession>A0A445IIW3</accession>
<organism evidence="11 12">
    <name type="scientific">Glycine soja</name>
    <name type="common">Wild soybean</name>
    <dbReference type="NCBI Taxonomy" id="3848"/>
    <lineage>
        <taxon>Eukaryota</taxon>
        <taxon>Viridiplantae</taxon>
        <taxon>Streptophyta</taxon>
        <taxon>Embryophyta</taxon>
        <taxon>Tracheophyta</taxon>
        <taxon>Spermatophyta</taxon>
        <taxon>Magnoliopsida</taxon>
        <taxon>eudicotyledons</taxon>
        <taxon>Gunneridae</taxon>
        <taxon>Pentapetalae</taxon>
        <taxon>rosids</taxon>
        <taxon>fabids</taxon>
        <taxon>Fabales</taxon>
        <taxon>Fabaceae</taxon>
        <taxon>Papilionoideae</taxon>
        <taxon>50 kb inversion clade</taxon>
        <taxon>NPAAA clade</taxon>
        <taxon>indigoferoid/millettioid clade</taxon>
        <taxon>Phaseoleae</taxon>
        <taxon>Glycine</taxon>
        <taxon>Glycine subgen. Soja</taxon>
    </lineage>
</organism>
<comment type="similarity">
    <text evidence="3">Belongs to the HARBI1 family.</text>
</comment>
<feature type="domain" description="DDE Tnp4" evidence="8">
    <location>
        <begin position="211"/>
        <end position="372"/>
    </location>
</feature>
<dbReference type="InterPro" id="IPR058353">
    <property type="entry name" value="DUF8040"/>
</dbReference>
<dbReference type="GO" id="GO:0005634">
    <property type="term" value="C:nucleus"/>
    <property type="evidence" value="ECO:0007669"/>
    <property type="project" value="UniProtKB-SubCell"/>
</dbReference>
<dbReference type="Proteomes" id="UP000289340">
    <property type="component" value="Chromosome 15"/>
</dbReference>
<evidence type="ECO:0000313" key="10">
    <source>
        <dbReference type="EMBL" id="RZB63302.1"/>
    </source>
</evidence>
<dbReference type="Pfam" id="PF26138">
    <property type="entry name" value="DUF8040"/>
    <property type="match status" value="1"/>
</dbReference>
<dbReference type="Proteomes" id="UP000289340">
    <property type="component" value="Chromosome 10"/>
</dbReference>
<dbReference type="InterPro" id="IPR045249">
    <property type="entry name" value="HARBI1-like"/>
</dbReference>
<protein>
    <submittedName>
        <fullName evidence="11">Putative nuclease HARBI1</fullName>
    </submittedName>
</protein>
<dbReference type="AlphaFoldDB" id="A0A445IIW3"/>
<keyword evidence="7" id="KW-0539">Nucleus</keyword>
<evidence type="ECO:0000313" key="11">
    <source>
        <dbReference type="EMBL" id="RZB85822.1"/>
    </source>
</evidence>
<feature type="domain" description="DUF8040" evidence="9">
    <location>
        <begin position="96"/>
        <end position="175"/>
    </location>
</feature>
<comment type="caution">
    <text evidence="11">The sequence shown here is derived from an EMBL/GenBank/DDBJ whole genome shotgun (WGS) entry which is preliminary data.</text>
</comment>
<comment type="cofactor">
    <cofactor evidence="1">
        <name>a divalent metal cation</name>
        <dbReference type="ChEBI" id="CHEBI:60240"/>
    </cofactor>
</comment>
<proteinExistence type="inferred from homology"/>
<keyword evidence="6" id="KW-0378">Hydrolase</keyword>
<sequence length="429" mass="49880">MEFLINNEDKFGDALDGIKEEQSKIKHLTNLGMQNLSHFRRGFDKQQRLCSVVLLCYIVHALHMLQTMSHFIRSPISHGSHERERKRLDLMRQLVHTEKCRDIIRMGPEAFMLLCHKLRGTGYVKDTIRSTVEEQVAKFLHIIGHNVKNRTVSFFFRRSGETVSRHFHNVLRAIISLEDEFLVQPSGRDVPPQILNNSRFYPFFKDCIGAIDGTHIRVKVPRAEAARFRGRKDYPTQNVLAACNFDMKFTYVLPGWEGTASDSRILKDALSREDSLKIPEGKYYLGDAGFMLKRGVLTPYRGVRYHLKEYSTRSPQNSKELFNHRHASLRNVIERCFGVLKKRFPILSTGTEPFYSFEVMTDIVLACCILHNFLMGVDVDETLIAEVDRELLQQEIDRSQPQQQRDDDYRLGTILRDDVAIRMWNVYPI</sequence>
<comment type="subcellular location">
    <subcellularLocation>
        <location evidence="2">Nucleus</location>
    </subcellularLocation>
</comment>
<evidence type="ECO:0000313" key="12">
    <source>
        <dbReference type="Proteomes" id="UP000289340"/>
    </source>
</evidence>
<dbReference type="PANTHER" id="PTHR22930">
    <property type="match status" value="1"/>
</dbReference>
<evidence type="ECO:0000256" key="5">
    <source>
        <dbReference type="ARBA" id="ARBA00022723"/>
    </source>
</evidence>
<evidence type="ECO:0000256" key="7">
    <source>
        <dbReference type="ARBA" id="ARBA00023242"/>
    </source>
</evidence>
<dbReference type="EMBL" id="QZWG01000010">
    <property type="protein sequence ID" value="RZB85822.1"/>
    <property type="molecule type" value="Genomic_DNA"/>
</dbReference>